<reference evidence="1 2" key="1">
    <citation type="submission" date="2018-11" db="EMBL/GenBank/DDBJ databases">
        <title>Sequencing the genomes of 1000 actinobacteria strains.</title>
        <authorList>
            <person name="Klenk H.-P."/>
        </authorList>
    </citation>
    <scope>NUCLEOTIDE SEQUENCE [LARGE SCALE GENOMIC DNA]</scope>
    <source>
        <strain evidence="1 2">DSM 44254</strain>
    </source>
</reference>
<protein>
    <submittedName>
        <fullName evidence="1">Uncharacterized protein</fullName>
    </submittedName>
</protein>
<sequence length="37" mass="4024">MTAVERVDGWVFAWGGKWAAVGQVERVAEHIARVVAA</sequence>
<gene>
    <name evidence="1" type="ORF">EDD29_7440</name>
</gene>
<evidence type="ECO:0000313" key="2">
    <source>
        <dbReference type="Proteomes" id="UP000272400"/>
    </source>
</evidence>
<dbReference type="EMBL" id="RJKE01000001">
    <property type="protein sequence ID" value="ROO89733.1"/>
    <property type="molecule type" value="Genomic_DNA"/>
</dbReference>
<proteinExistence type="predicted"/>
<dbReference type="Proteomes" id="UP000272400">
    <property type="component" value="Unassembled WGS sequence"/>
</dbReference>
<name>A0A3N1D863_9ACTN</name>
<dbReference type="AlphaFoldDB" id="A0A3N1D863"/>
<organism evidence="1 2">
    <name type="scientific">Actinocorallia herbida</name>
    <dbReference type="NCBI Taxonomy" id="58109"/>
    <lineage>
        <taxon>Bacteria</taxon>
        <taxon>Bacillati</taxon>
        <taxon>Actinomycetota</taxon>
        <taxon>Actinomycetes</taxon>
        <taxon>Streptosporangiales</taxon>
        <taxon>Thermomonosporaceae</taxon>
        <taxon>Actinocorallia</taxon>
    </lineage>
</organism>
<keyword evidence="2" id="KW-1185">Reference proteome</keyword>
<comment type="caution">
    <text evidence="1">The sequence shown here is derived from an EMBL/GenBank/DDBJ whole genome shotgun (WGS) entry which is preliminary data.</text>
</comment>
<accession>A0A3N1D863</accession>
<evidence type="ECO:0000313" key="1">
    <source>
        <dbReference type="EMBL" id="ROO89733.1"/>
    </source>
</evidence>